<evidence type="ECO:0000313" key="3">
    <source>
        <dbReference type="Proteomes" id="UP001153328"/>
    </source>
</evidence>
<dbReference type="AlphaFoldDB" id="A0A9W4E1P7"/>
<keyword evidence="3" id="KW-1185">Reference proteome</keyword>
<reference evidence="2" key="1">
    <citation type="submission" date="2021-06" db="EMBL/GenBank/DDBJ databases">
        <authorList>
            <person name="Arsene-Ploetze F."/>
        </authorList>
    </citation>
    <scope>NUCLEOTIDE SEQUENCE</scope>
    <source>
        <strain evidence="2">SBRY1</strain>
    </source>
</reference>
<dbReference type="GO" id="GO:0004527">
    <property type="term" value="F:exonuclease activity"/>
    <property type="evidence" value="ECO:0007669"/>
    <property type="project" value="UniProtKB-KW"/>
</dbReference>
<proteinExistence type="predicted"/>
<feature type="compositionally biased region" description="Gly residues" evidence="1">
    <location>
        <begin position="9"/>
        <end position="20"/>
    </location>
</feature>
<accession>A0A9W4E1P7</accession>
<keyword evidence="2" id="KW-0269">Exonuclease</keyword>
<protein>
    <submittedName>
        <fullName evidence="2">Exonuclease SbcC</fullName>
    </submittedName>
</protein>
<name>A0A9W4E1P7_9ACTN</name>
<evidence type="ECO:0000256" key="1">
    <source>
        <dbReference type="SAM" id="MobiDB-lite"/>
    </source>
</evidence>
<sequence length="100" mass="10135">MPFPHPLLEGGGALRGGGAAAGDPDPVRRGRHPGPARVRVPLRRGEGRGGRGLTGPSAAVPPGAPPPGAPLRRSAPAAAAPRAALCVALWPTHWVRDTQE</sequence>
<gene>
    <name evidence="2" type="ORF">SBRY_10630</name>
</gene>
<evidence type="ECO:0000313" key="2">
    <source>
        <dbReference type="EMBL" id="CAG7603551.1"/>
    </source>
</evidence>
<dbReference type="Proteomes" id="UP001153328">
    <property type="component" value="Unassembled WGS sequence"/>
</dbReference>
<organism evidence="2 3">
    <name type="scientific">Actinacidiphila bryophytorum</name>
    <dbReference type="NCBI Taxonomy" id="1436133"/>
    <lineage>
        <taxon>Bacteria</taxon>
        <taxon>Bacillati</taxon>
        <taxon>Actinomycetota</taxon>
        <taxon>Actinomycetes</taxon>
        <taxon>Kitasatosporales</taxon>
        <taxon>Streptomycetaceae</taxon>
        <taxon>Actinacidiphila</taxon>
    </lineage>
</organism>
<keyword evidence="2" id="KW-0540">Nuclease</keyword>
<comment type="caution">
    <text evidence="2">The sequence shown here is derived from an EMBL/GenBank/DDBJ whole genome shotgun (WGS) entry which is preliminary data.</text>
</comment>
<keyword evidence="2" id="KW-0378">Hydrolase</keyword>
<dbReference type="EMBL" id="CAJVAX010000001">
    <property type="protein sequence ID" value="CAG7603551.1"/>
    <property type="molecule type" value="Genomic_DNA"/>
</dbReference>
<feature type="region of interest" description="Disordered" evidence="1">
    <location>
        <begin position="1"/>
        <end position="78"/>
    </location>
</feature>